<reference evidence="9 10" key="1">
    <citation type="submission" date="2016-07" db="EMBL/GenBank/DDBJ databases">
        <title>Comparative genomics of the Campylobacter concisus group.</title>
        <authorList>
            <person name="Miller W.G."/>
            <person name="Yee E."/>
            <person name="Chapman M.H."/>
            <person name="Huynh S."/>
            <person name="Bono J.L."/>
            <person name="On S.L.W."/>
            <person name="StLeger J."/>
            <person name="Foster G."/>
            <person name="Parker C.T."/>
        </authorList>
    </citation>
    <scope>NUCLEOTIDE SEQUENCE [LARGE SCALE GENOMIC DNA]</scope>
    <source>
        <strain evidence="9 10">ATCC 33238</strain>
    </source>
</reference>
<feature type="domain" description="4Fe-4S ferredoxin-type" evidence="8">
    <location>
        <begin position="106"/>
        <end position="137"/>
    </location>
</feature>
<feature type="transmembrane region" description="Helical" evidence="7">
    <location>
        <begin position="285"/>
        <end position="306"/>
    </location>
</feature>
<keyword evidence="2" id="KW-0004">4Fe-4S</keyword>
<dbReference type="PANTHER" id="PTHR43545:SF4">
    <property type="entry name" value="IRON-SULFUR PROTEIN"/>
    <property type="match status" value="1"/>
</dbReference>
<dbReference type="Gene3D" id="3.30.70.20">
    <property type="match status" value="2"/>
</dbReference>
<evidence type="ECO:0000259" key="8">
    <source>
        <dbReference type="PROSITE" id="PS51379"/>
    </source>
</evidence>
<name>A0A6G5QLV8_CAMRE</name>
<dbReference type="GO" id="GO:0051539">
    <property type="term" value="F:4 iron, 4 sulfur cluster binding"/>
    <property type="evidence" value="ECO:0007669"/>
    <property type="project" value="UniProtKB-KW"/>
</dbReference>
<proteinExistence type="predicted"/>
<sequence length="313" mass="34711">MDRRNFFKFSAVSALGATAVEAKALPDKQIASIIDIDLCDGCANETMPLCVKACKIKNEPIFPVPKEPMMDYWPQTKHEDYSKQKDNISRLTPYNFTYIEKLEVDGKTLHIPRRCMHCDHPPCQKICPFGVISKSEEGAVDIDKNFCFGGAKCRDACPWGVPQRQAGVGIYLKVMPKLAGGGVMFKCDMCKDLLEQDKKPSCEVACPKNAIKFGKRDEIFAIANEMKKTRFIYGMDENGGTSTIYVSSVDFNKIDGAISKKYENKPKMGIMDMKKHPNPMEKSEFLAAATLVAPLAAIGAASIAVIKSIKDKK</sequence>
<dbReference type="SUPFAM" id="SSF54862">
    <property type="entry name" value="4Fe-4S ferredoxins"/>
    <property type="match status" value="1"/>
</dbReference>
<evidence type="ECO:0000256" key="7">
    <source>
        <dbReference type="SAM" id="Phobius"/>
    </source>
</evidence>
<evidence type="ECO:0000256" key="6">
    <source>
        <dbReference type="ARBA" id="ARBA00023014"/>
    </source>
</evidence>
<comment type="subcellular location">
    <subcellularLocation>
        <location evidence="1">Cell envelope</location>
    </subcellularLocation>
</comment>
<dbReference type="InterPro" id="IPR017896">
    <property type="entry name" value="4Fe4S_Fe-S-bd"/>
</dbReference>
<keyword evidence="6" id="KW-0411">Iron-sulfur</keyword>
<keyword evidence="7" id="KW-0812">Transmembrane</keyword>
<evidence type="ECO:0000313" key="9">
    <source>
        <dbReference type="EMBL" id="QCD46688.1"/>
    </source>
</evidence>
<keyword evidence="3" id="KW-0479">Metal-binding</keyword>
<dbReference type="EMBL" id="CP012543">
    <property type="protein sequence ID" value="QCD46688.1"/>
    <property type="molecule type" value="Genomic_DNA"/>
</dbReference>
<evidence type="ECO:0000313" key="10">
    <source>
        <dbReference type="Proteomes" id="UP000502377"/>
    </source>
</evidence>
<dbReference type="RefSeq" id="WP_002945553.1">
    <property type="nucleotide sequence ID" value="NZ_CP012543.1"/>
</dbReference>
<dbReference type="AlphaFoldDB" id="A0A6G5QLV8"/>
<protein>
    <submittedName>
        <fullName evidence="9">Dehydrogenase/reductase, iron-sulfur cluster subunit</fullName>
    </submittedName>
</protein>
<keyword evidence="7" id="KW-0472">Membrane</keyword>
<evidence type="ECO:0000256" key="3">
    <source>
        <dbReference type="ARBA" id="ARBA00022723"/>
    </source>
</evidence>
<dbReference type="InterPro" id="IPR051555">
    <property type="entry name" value="FDH_Electron_Transfer_Unit"/>
</dbReference>
<evidence type="ECO:0000256" key="2">
    <source>
        <dbReference type="ARBA" id="ARBA00022485"/>
    </source>
</evidence>
<keyword evidence="4" id="KW-0677">Repeat</keyword>
<evidence type="ECO:0000256" key="5">
    <source>
        <dbReference type="ARBA" id="ARBA00023004"/>
    </source>
</evidence>
<keyword evidence="7" id="KW-1133">Transmembrane helix</keyword>
<evidence type="ECO:0000256" key="4">
    <source>
        <dbReference type="ARBA" id="ARBA00022737"/>
    </source>
</evidence>
<dbReference type="GO" id="GO:0046872">
    <property type="term" value="F:metal ion binding"/>
    <property type="evidence" value="ECO:0007669"/>
    <property type="project" value="UniProtKB-KW"/>
</dbReference>
<accession>A0A6G5QLV8</accession>
<evidence type="ECO:0000256" key="1">
    <source>
        <dbReference type="ARBA" id="ARBA00004196"/>
    </source>
</evidence>
<dbReference type="PANTHER" id="PTHR43545">
    <property type="entry name" value="FORMATE DEHYDROGENASE, NITRATE-INDUCIBLE, IRON-SULFUR SUBUNIT"/>
    <property type="match status" value="1"/>
</dbReference>
<gene>
    <name evidence="9" type="ORF">CRECT_1022</name>
</gene>
<dbReference type="Pfam" id="PF13247">
    <property type="entry name" value="Fer4_11"/>
    <property type="match status" value="1"/>
</dbReference>
<feature type="domain" description="4Fe-4S ferredoxin-type" evidence="8">
    <location>
        <begin position="138"/>
        <end position="167"/>
    </location>
</feature>
<dbReference type="Proteomes" id="UP000502377">
    <property type="component" value="Chromosome"/>
</dbReference>
<dbReference type="KEGG" id="crx:CRECT_1022"/>
<dbReference type="PROSITE" id="PS51379">
    <property type="entry name" value="4FE4S_FER_2"/>
    <property type="match status" value="2"/>
</dbReference>
<dbReference type="GO" id="GO:0030313">
    <property type="term" value="C:cell envelope"/>
    <property type="evidence" value="ECO:0007669"/>
    <property type="project" value="UniProtKB-SubCell"/>
</dbReference>
<keyword evidence="5" id="KW-0408">Iron</keyword>
<organism evidence="9 10">
    <name type="scientific">Campylobacter rectus</name>
    <name type="common">Wolinella recta</name>
    <dbReference type="NCBI Taxonomy" id="203"/>
    <lineage>
        <taxon>Bacteria</taxon>
        <taxon>Pseudomonadati</taxon>
        <taxon>Campylobacterota</taxon>
        <taxon>Epsilonproteobacteria</taxon>
        <taxon>Campylobacterales</taxon>
        <taxon>Campylobacteraceae</taxon>
        <taxon>Campylobacter</taxon>
    </lineage>
</organism>